<dbReference type="EMBL" id="UZAM01006848">
    <property type="protein sequence ID" value="VDO94563.1"/>
    <property type="molecule type" value="Genomic_DNA"/>
</dbReference>
<sequence length="82" mass="9409">MDGVVRSSQEDVYIDVGEVKTRRLRFAIDLVLHASFETDLQCFPEMFTTEYDEKPSATTTFCCPLLRLTEKFNYLGVAFTSN</sequence>
<name>A0A183ID11_9BILA</name>
<evidence type="ECO:0000313" key="1">
    <source>
        <dbReference type="EMBL" id="VDO94563.1"/>
    </source>
</evidence>
<organism evidence="3">
    <name type="scientific">Soboliphyme baturini</name>
    <dbReference type="NCBI Taxonomy" id="241478"/>
    <lineage>
        <taxon>Eukaryota</taxon>
        <taxon>Metazoa</taxon>
        <taxon>Ecdysozoa</taxon>
        <taxon>Nematoda</taxon>
        <taxon>Enoplea</taxon>
        <taxon>Dorylaimia</taxon>
        <taxon>Dioctophymatida</taxon>
        <taxon>Dioctophymatoidea</taxon>
        <taxon>Soboliphymatidae</taxon>
        <taxon>Soboliphyme</taxon>
    </lineage>
</organism>
<dbReference type="WBParaSite" id="SBAD_0000157601-mRNA-1">
    <property type="protein sequence ID" value="SBAD_0000157601-mRNA-1"/>
    <property type="gene ID" value="SBAD_0000157601"/>
</dbReference>
<protein>
    <submittedName>
        <fullName evidence="1 3">Uncharacterized protein</fullName>
    </submittedName>
</protein>
<evidence type="ECO:0000313" key="2">
    <source>
        <dbReference type="Proteomes" id="UP000270296"/>
    </source>
</evidence>
<proteinExistence type="predicted"/>
<dbReference type="Proteomes" id="UP000270296">
    <property type="component" value="Unassembled WGS sequence"/>
</dbReference>
<dbReference type="OrthoDB" id="425681at2759"/>
<dbReference type="AlphaFoldDB" id="A0A183ID11"/>
<evidence type="ECO:0000313" key="3">
    <source>
        <dbReference type="WBParaSite" id="SBAD_0000157601-mRNA-1"/>
    </source>
</evidence>
<accession>A0A183ID11</accession>
<keyword evidence="2" id="KW-1185">Reference proteome</keyword>
<reference evidence="3" key="1">
    <citation type="submission" date="2016-06" db="UniProtKB">
        <authorList>
            <consortium name="WormBaseParasite"/>
        </authorList>
    </citation>
    <scope>IDENTIFICATION</scope>
</reference>
<gene>
    <name evidence="1" type="ORF">SBAD_LOCUS1505</name>
</gene>
<reference evidence="1 2" key="2">
    <citation type="submission" date="2018-11" db="EMBL/GenBank/DDBJ databases">
        <authorList>
            <consortium name="Pathogen Informatics"/>
        </authorList>
    </citation>
    <scope>NUCLEOTIDE SEQUENCE [LARGE SCALE GENOMIC DNA]</scope>
</reference>